<dbReference type="PANTHER" id="PTHR30024:SF42">
    <property type="entry name" value="ALIPHATIC SULFONATES-BINDING PROTEIN-RELATED"/>
    <property type="match status" value="1"/>
</dbReference>
<evidence type="ECO:0000256" key="3">
    <source>
        <dbReference type="ARBA" id="ARBA00022448"/>
    </source>
</evidence>
<dbReference type="SUPFAM" id="SSF53850">
    <property type="entry name" value="Periplasmic binding protein-like II"/>
    <property type="match status" value="1"/>
</dbReference>
<keyword evidence="3" id="KW-0813">Transport</keyword>
<evidence type="ECO:0000259" key="8">
    <source>
        <dbReference type="SMART" id="SM00062"/>
    </source>
</evidence>
<dbReference type="AlphaFoldDB" id="A0A1C0ZY04"/>
<dbReference type="EMBL" id="LYPC01000026">
    <property type="protein sequence ID" value="OCT12993.1"/>
    <property type="molecule type" value="Genomic_DNA"/>
</dbReference>
<dbReference type="STRING" id="512399.A8709_21975"/>
<accession>A0A1C0ZY04</accession>
<evidence type="ECO:0000256" key="5">
    <source>
        <dbReference type="ARBA" id="ARBA00055538"/>
    </source>
</evidence>
<dbReference type="PANTHER" id="PTHR30024">
    <property type="entry name" value="ALIPHATIC SULFONATES-BINDING PROTEIN-RELATED"/>
    <property type="match status" value="1"/>
</dbReference>
<dbReference type="NCBIfam" id="TIGR01728">
    <property type="entry name" value="SsuA_fam"/>
    <property type="match status" value="1"/>
</dbReference>
<dbReference type="FunFam" id="3.40.190.10:FF:000050">
    <property type="entry name" value="Sulfonate ABC transporter substrate-binding protein"/>
    <property type="match status" value="1"/>
</dbReference>
<dbReference type="RefSeq" id="WP_065855062.1">
    <property type="nucleotide sequence ID" value="NZ_LYPC01000026.1"/>
</dbReference>
<organism evidence="9 10">
    <name type="scientific">Paenibacillus pectinilyticus</name>
    <dbReference type="NCBI Taxonomy" id="512399"/>
    <lineage>
        <taxon>Bacteria</taxon>
        <taxon>Bacillati</taxon>
        <taxon>Bacillota</taxon>
        <taxon>Bacilli</taxon>
        <taxon>Bacillales</taxon>
        <taxon>Paenibacillaceae</taxon>
        <taxon>Paenibacillus</taxon>
    </lineage>
</organism>
<dbReference type="GO" id="GO:0016020">
    <property type="term" value="C:membrane"/>
    <property type="evidence" value="ECO:0007669"/>
    <property type="project" value="InterPro"/>
</dbReference>
<name>A0A1C0ZY04_9BACL</name>
<dbReference type="GO" id="GO:0042626">
    <property type="term" value="F:ATPase-coupled transmembrane transporter activity"/>
    <property type="evidence" value="ECO:0007669"/>
    <property type="project" value="InterPro"/>
</dbReference>
<dbReference type="InterPro" id="IPR010067">
    <property type="entry name" value="ABC_SsuA_sub-bd"/>
</dbReference>
<dbReference type="Gene3D" id="3.40.190.10">
    <property type="entry name" value="Periplasmic binding protein-like II"/>
    <property type="match status" value="2"/>
</dbReference>
<comment type="caution">
    <text evidence="9">The sequence shown here is derived from an EMBL/GenBank/DDBJ whole genome shotgun (WGS) entry which is preliminary data.</text>
</comment>
<feature type="domain" description="Solute-binding protein family 3/N-terminal" evidence="8">
    <location>
        <begin position="43"/>
        <end position="273"/>
    </location>
</feature>
<evidence type="ECO:0000313" key="9">
    <source>
        <dbReference type="EMBL" id="OCT12993.1"/>
    </source>
</evidence>
<proteinExistence type="inferred from homology"/>
<comment type="similarity">
    <text evidence="2">Belongs to the bacterial solute-binding protein SsuA/TauA family.</text>
</comment>
<dbReference type="OrthoDB" id="286202at2"/>
<dbReference type="GO" id="GO:0042597">
    <property type="term" value="C:periplasmic space"/>
    <property type="evidence" value="ECO:0007669"/>
    <property type="project" value="UniProtKB-SubCell"/>
</dbReference>
<dbReference type="InterPro" id="IPR001638">
    <property type="entry name" value="Solute-binding_3/MltF_N"/>
</dbReference>
<keyword evidence="10" id="KW-1185">Reference proteome</keyword>
<comment type="function">
    <text evidence="5">Part of a binding-protein-dependent transport system for aliphatic sulfonates. Putative binding protein.</text>
</comment>
<dbReference type="Proteomes" id="UP000093309">
    <property type="component" value="Unassembled WGS sequence"/>
</dbReference>
<dbReference type="Pfam" id="PF09084">
    <property type="entry name" value="NMT1"/>
    <property type="match status" value="1"/>
</dbReference>
<feature type="chain" id="PRO_5008649687" description="Putative aliphatic sulfonates-binding protein" evidence="7">
    <location>
        <begin position="25"/>
        <end position="343"/>
    </location>
</feature>
<dbReference type="SMART" id="SM00062">
    <property type="entry name" value="PBPb"/>
    <property type="match status" value="1"/>
</dbReference>
<evidence type="ECO:0000256" key="2">
    <source>
        <dbReference type="ARBA" id="ARBA00010742"/>
    </source>
</evidence>
<gene>
    <name evidence="9" type="ORF">A8709_21975</name>
</gene>
<evidence type="ECO:0000313" key="10">
    <source>
        <dbReference type="Proteomes" id="UP000093309"/>
    </source>
</evidence>
<evidence type="ECO:0000256" key="4">
    <source>
        <dbReference type="ARBA" id="ARBA00022729"/>
    </source>
</evidence>
<protein>
    <recommendedName>
        <fullName evidence="6">Putative aliphatic sulfonates-binding protein</fullName>
    </recommendedName>
</protein>
<sequence length="343" mass="37690">MKNVRYVIAILVVFAIVLTGCAKATDNKPASTTAAATNYEGLTVKLGVQGSGGLFGKAREEKWFETEFEKLGVKVEWAEFQSGPPMTEAMASNRLDFAGLGNMPIVAAQAADIPFKVISQILDGKKNVALIVPINSPLKKLEDLKGKKIAVAKGSNAFNFLYRSLEQSGLKSSDVEVIQLQPDEAQPAFDNGGVDAWATWDPYITLNTLNGKGRVLSDGETLGVLSPSFNIVRKQFADKYPDLVTLYLKVLEKTRLWEAANTDEALKRYAAERKVPVEVIKGTLDRSKMINIPTSKEISAELQKTADFQFGIKSIRKQIQVADIIDNQYIEKALKQTADETKK</sequence>
<evidence type="ECO:0000256" key="6">
    <source>
        <dbReference type="ARBA" id="ARBA00070228"/>
    </source>
</evidence>
<feature type="signal peptide" evidence="7">
    <location>
        <begin position="1"/>
        <end position="24"/>
    </location>
</feature>
<evidence type="ECO:0000256" key="1">
    <source>
        <dbReference type="ARBA" id="ARBA00004418"/>
    </source>
</evidence>
<keyword evidence="4 7" id="KW-0732">Signal</keyword>
<dbReference type="PROSITE" id="PS51257">
    <property type="entry name" value="PROKAR_LIPOPROTEIN"/>
    <property type="match status" value="1"/>
</dbReference>
<evidence type="ECO:0000256" key="7">
    <source>
        <dbReference type="SAM" id="SignalP"/>
    </source>
</evidence>
<dbReference type="InterPro" id="IPR015168">
    <property type="entry name" value="SsuA/THI5"/>
</dbReference>
<reference evidence="10" key="1">
    <citation type="submission" date="2016-05" db="EMBL/GenBank/DDBJ databases">
        <title>Paenibacillus oryzae. sp. nov., isolated from the rice root.</title>
        <authorList>
            <person name="Zhang J."/>
            <person name="Zhang X."/>
        </authorList>
    </citation>
    <scope>NUCLEOTIDE SEQUENCE [LARGE SCALE GENOMIC DNA]</scope>
    <source>
        <strain evidence="10">KCTC13222</strain>
    </source>
</reference>
<comment type="subcellular location">
    <subcellularLocation>
        <location evidence="1">Periplasm</location>
    </subcellularLocation>
</comment>